<evidence type="ECO:0000256" key="1">
    <source>
        <dbReference type="ARBA" id="ARBA00004141"/>
    </source>
</evidence>
<keyword evidence="2 5" id="KW-0812">Transmembrane</keyword>
<evidence type="ECO:0000256" key="6">
    <source>
        <dbReference type="SAM" id="SignalP"/>
    </source>
</evidence>
<feature type="transmembrane region" description="Helical" evidence="5">
    <location>
        <begin position="173"/>
        <end position="193"/>
    </location>
</feature>
<evidence type="ECO:0000256" key="5">
    <source>
        <dbReference type="SAM" id="Phobius"/>
    </source>
</evidence>
<dbReference type="InterPro" id="IPR011547">
    <property type="entry name" value="SLC26A/SulP_dom"/>
</dbReference>
<feature type="domain" description="SLC26A/SulP transporter" evidence="7">
    <location>
        <begin position="103"/>
        <end position="224"/>
    </location>
</feature>
<evidence type="ECO:0000256" key="3">
    <source>
        <dbReference type="ARBA" id="ARBA00022989"/>
    </source>
</evidence>
<name>A0AAD9D599_9STRA</name>
<keyword evidence="3 5" id="KW-1133">Transmembrane helix</keyword>
<feature type="transmembrane region" description="Helical" evidence="5">
    <location>
        <begin position="261"/>
        <end position="281"/>
    </location>
</feature>
<feature type="chain" id="PRO_5042271231" evidence="6">
    <location>
        <begin position="19"/>
        <end position="504"/>
    </location>
</feature>
<sequence>MVMLPLLLLLSSSSSAWAFSVAPRRSSVVISSGGSRLYPVVAKEPSQLFSFDPFKKSYPSHRNNPSYSTTWEKNKSALQLSGCGNNESSTITTTPPTRIQEALAGLTVAFSLLSKAIACSAIVGVNPLVGLWSSVIMGITAPLIGSRAGVISGTAAVVIVPLSALTVTHGVEYMPLCIILSAILQGLFGVFNLAKTADLVSEEVLSGFLNGLGFILLFSQAKVFKAAKAAGALVPAVGMASLCFSIVQLLPLVTKAVPSSLVGLVVATGLGMMLKLPLATLESTAPAGTFSGGLSSLPSLIDFGQLRSMATSSSAVKLVMPAAISIMIIALVETLLAGKVVDDMTGKTDDADYDVPKRSVLAMSTGNLVSAFLGGFGGCGLIPQTVLNLKSGGGGPFSSISYALAMASFVLFFAPLVGRISEAALAGIMITVAYDTVAWNSSFKSIKAVMTKGGGATRVQRLIDLFALGLSSYICYFGNLAVGIIGGVVAQRGLHSIFNRFSKD</sequence>
<keyword evidence="6" id="KW-0732">Signal</keyword>
<accession>A0AAD9D599</accession>
<evidence type="ECO:0000256" key="2">
    <source>
        <dbReference type="ARBA" id="ARBA00022692"/>
    </source>
</evidence>
<dbReference type="PANTHER" id="PTHR43310:SF1">
    <property type="entry name" value="SULFATE TRANSPORTER YBAR-RELATED"/>
    <property type="match status" value="1"/>
</dbReference>
<keyword evidence="9" id="KW-1185">Reference proteome</keyword>
<dbReference type="EMBL" id="JATAAI010000039">
    <property type="protein sequence ID" value="KAK1734337.1"/>
    <property type="molecule type" value="Genomic_DNA"/>
</dbReference>
<comment type="caution">
    <text evidence="8">The sequence shown here is derived from an EMBL/GenBank/DDBJ whole genome shotgun (WGS) entry which is preliminary data.</text>
</comment>
<feature type="transmembrane region" description="Helical" evidence="5">
    <location>
        <begin position="318"/>
        <end position="341"/>
    </location>
</feature>
<protein>
    <submittedName>
        <fullName evidence="8">Sulfate permease family inorganic anion transporter</fullName>
    </submittedName>
</protein>
<feature type="transmembrane region" description="Helical" evidence="5">
    <location>
        <begin position="148"/>
        <end position="167"/>
    </location>
</feature>
<dbReference type="Pfam" id="PF00916">
    <property type="entry name" value="Sulfate_transp"/>
    <property type="match status" value="2"/>
</dbReference>
<dbReference type="Proteomes" id="UP001224775">
    <property type="component" value="Unassembled WGS sequence"/>
</dbReference>
<evidence type="ECO:0000256" key="4">
    <source>
        <dbReference type="ARBA" id="ARBA00023136"/>
    </source>
</evidence>
<organism evidence="8 9">
    <name type="scientific">Skeletonema marinoi</name>
    <dbReference type="NCBI Taxonomy" id="267567"/>
    <lineage>
        <taxon>Eukaryota</taxon>
        <taxon>Sar</taxon>
        <taxon>Stramenopiles</taxon>
        <taxon>Ochrophyta</taxon>
        <taxon>Bacillariophyta</taxon>
        <taxon>Coscinodiscophyceae</taxon>
        <taxon>Thalassiosirophycidae</taxon>
        <taxon>Thalassiosirales</taxon>
        <taxon>Skeletonemataceae</taxon>
        <taxon>Skeletonema</taxon>
        <taxon>Skeletonema marinoi-dohrnii complex</taxon>
    </lineage>
</organism>
<keyword evidence="4 5" id="KW-0472">Membrane</keyword>
<evidence type="ECO:0000259" key="7">
    <source>
        <dbReference type="Pfam" id="PF00916"/>
    </source>
</evidence>
<feature type="transmembrane region" description="Helical" evidence="5">
    <location>
        <begin position="462"/>
        <end position="490"/>
    </location>
</feature>
<feature type="transmembrane region" description="Helical" evidence="5">
    <location>
        <begin position="361"/>
        <end position="382"/>
    </location>
</feature>
<dbReference type="PANTHER" id="PTHR43310">
    <property type="entry name" value="SULFATE TRANSPORTER YBAR-RELATED"/>
    <property type="match status" value="1"/>
</dbReference>
<feature type="transmembrane region" description="Helical" evidence="5">
    <location>
        <begin position="205"/>
        <end position="223"/>
    </location>
</feature>
<dbReference type="GO" id="GO:0016020">
    <property type="term" value="C:membrane"/>
    <property type="evidence" value="ECO:0007669"/>
    <property type="project" value="UniProtKB-SubCell"/>
</dbReference>
<gene>
    <name evidence="8" type="ORF">QTG54_014844</name>
</gene>
<evidence type="ECO:0000313" key="9">
    <source>
        <dbReference type="Proteomes" id="UP001224775"/>
    </source>
</evidence>
<feature type="transmembrane region" description="Helical" evidence="5">
    <location>
        <begin position="229"/>
        <end position="249"/>
    </location>
</feature>
<feature type="domain" description="SLC26A/SulP transporter" evidence="7">
    <location>
        <begin position="244"/>
        <end position="441"/>
    </location>
</feature>
<dbReference type="AlphaFoldDB" id="A0AAD9D599"/>
<feature type="signal peptide" evidence="6">
    <location>
        <begin position="1"/>
        <end position="18"/>
    </location>
</feature>
<feature type="transmembrane region" description="Helical" evidence="5">
    <location>
        <begin position="394"/>
        <end position="417"/>
    </location>
</feature>
<evidence type="ECO:0000313" key="8">
    <source>
        <dbReference type="EMBL" id="KAK1734337.1"/>
    </source>
</evidence>
<comment type="subcellular location">
    <subcellularLocation>
        <location evidence="1">Membrane</location>
        <topology evidence="1">Multi-pass membrane protein</topology>
    </subcellularLocation>
</comment>
<reference evidence="8" key="1">
    <citation type="submission" date="2023-06" db="EMBL/GenBank/DDBJ databases">
        <title>Survivors Of The Sea: Transcriptome response of Skeletonema marinoi to long-term dormancy.</title>
        <authorList>
            <person name="Pinder M.I.M."/>
            <person name="Kourtchenko O."/>
            <person name="Robertson E.K."/>
            <person name="Larsson T."/>
            <person name="Maumus F."/>
            <person name="Osuna-Cruz C.M."/>
            <person name="Vancaester E."/>
            <person name="Stenow R."/>
            <person name="Vandepoele K."/>
            <person name="Ploug H."/>
            <person name="Bruchert V."/>
            <person name="Godhe A."/>
            <person name="Topel M."/>
        </authorList>
    </citation>
    <scope>NUCLEOTIDE SEQUENCE</scope>
    <source>
        <strain evidence="8">R05AC</strain>
    </source>
</reference>
<dbReference type="InterPro" id="IPR052706">
    <property type="entry name" value="Membrane-Transporter-like"/>
</dbReference>
<proteinExistence type="predicted"/>